<dbReference type="AlphaFoldDB" id="A0A418MP18"/>
<evidence type="ECO:0008006" key="3">
    <source>
        <dbReference type="Google" id="ProtNLM"/>
    </source>
</evidence>
<keyword evidence="2" id="KW-1185">Reference proteome</keyword>
<dbReference type="SUPFAM" id="SSF140453">
    <property type="entry name" value="EsxAB dimer-like"/>
    <property type="match status" value="1"/>
</dbReference>
<evidence type="ECO:0000313" key="1">
    <source>
        <dbReference type="EMBL" id="RIV33192.1"/>
    </source>
</evidence>
<proteinExistence type="predicted"/>
<protein>
    <recommendedName>
        <fullName evidence="3">WXG100 family type VII secretion target</fullName>
    </recommendedName>
</protein>
<name>A0A418MP18_9ACTN</name>
<dbReference type="Proteomes" id="UP000283832">
    <property type="component" value="Unassembled WGS sequence"/>
</dbReference>
<dbReference type="InterPro" id="IPR036689">
    <property type="entry name" value="ESAT-6-like_sf"/>
</dbReference>
<evidence type="ECO:0000313" key="2">
    <source>
        <dbReference type="Proteomes" id="UP000283832"/>
    </source>
</evidence>
<comment type="caution">
    <text evidence="1">The sequence shown here is derived from an EMBL/GenBank/DDBJ whole genome shotgun (WGS) entry which is preliminary data.</text>
</comment>
<reference evidence="1 2" key="1">
    <citation type="submission" date="2018-08" db="EMBL/GenBank/DDBJ databases">
        <title>Jishengella sp. nov., isolated from a root of Azadirachta indica A. Juss. var. siamensis Valenton.</title>
        <authorList>
            <person name="Kuncharoen N."/>
            <person name="Tanasupawat S."/>
            <person name="Kudo T."/>
            <person name="Ohkuma M."/>
        </authorList>
    </citation>
    <scope>NUCLEOTIDE SEQUENCE [LARGE SCALE GENOMIC DNA]</scope>
    <source>
        <strain evidence="1 2">AZ1-13</strain>
    </source>
</reference>
<accession>A0A418MP18</accession>
<organism evidence="1 2">
    <name type="scientific">Micromonospora radicis</name>
    <dbReference type="NCBI Taxonomy" id="1894971"/>
    <lineage>
        <taxon>Bacteria</taxon>
        <taxon>Bacillati</taxon>
        <taxon>Actinomycetota</taxon>
        <taxon>Actinomycetes</taxon>
        <taxon>Micromonosporales</taxon>
        <taxon>Micromonosporaceae</taxon>
        <taxon>Micromonospora</taxon>
    </lineage>
</organism>
<gene>
    <name evidence="1" type="ORF">D2L64_23920</name>
</gene>
<dbReference type="EMBL" id="QXEC01000032">
    <property type="protein sequence ID" value="RIV33192.1"/>
    <property type="molecule type" value="Genomic_DNA"/>
</dbReference>
<dbReference type="Gene3D" id="1.10.287.1060">
    <property type="entry name" value="ESAT-6-like"/>
    <property type="match status" value="1"/>
</dbReference>
<sequence>MLDTISEINSIQTKIDSAMAELNTAVNNFVVANAGAAVEEYTIAQANWNAGLEQMRLSLAQAGTSLGAILEKYQQGQQTGVAIFSGGR</sequence>